<dbReference type="InterPro" id="IPR013783">
    <property type="entry name" value="Ig-like_fold"/>
</dbReference>
<dbReference type="NCBIfam" id="TIGR01451">
    <property type="entry name" value="B_ant_repeat"/>
    <property type="match status" value="1"/>
</dbReference>
<dbReference type="InterPro" id="IPR001434">
    <property type="entry name" value="OmcB-like_DUF11"/>
</dbReference>
<dbReference type="InterPro" id="IPR047589">
    <property type="entry name" value="DUF11_rpt"/>
</dbReference>
<evidence type="ECO:0000313" key="3">
    <source>
        <dbReference type="Proteomes" id="UP000647836"/>
    </source>
</evidence>
<evidence type="ECO:0000259" key="1">
    <source>
        <dbReference type="Pfam" id="PF01345"/>
    </source>
</evidence>
<protein>
    <submittedName>
        <fullName evidence="2">DUF11 domain-containing protein</fullName>
    </submittedName>
</protein>
<organism evidence="2 3">
    <name type="scientific">Nostoc cf. edaphicum LEGE 07299</name>
    <dbReference type="NCBI Taxonomy" id="2777974"/>
    <lineage>
        <taxon>Bacteria</taxon>
        <taxon>Bacillati</taxon>
        <taxon>Cyanobacteriota</taxon>
        <taxon>Cyanophyceae</taxon>
        <taxon>Nostocales</taxon>
        <taxon>Nostocaceae</taxon>
        <taxon>Nostoc</taxon>
    </lineage>
</organism>
<reference evidence="2 3" key="1">
    <citation type="submission" date="2020-10" db="EMBL/GenBank/DDBJ databases">
        <authorList>
            <person name="Castelo-Branco R."/>
            <person name="Eusebio N."/>
            <person name="Adriana R."/>
            <person name="Vieira A."/>
            <person name="Brugerolle De Fraissinette N."/>
            <person name="Rezende De Castro R."/>
            <person name="Schneider M.P."/>
            <person name="Vasconcelos V."/>
            <person name="Leao P.N."/>
        </authorList>
    </citation>
    <scope>NUCLEOTIDE SEQUENCE [LARGE SCALE GENOMIC DNA]</scope>
    <source>
        <strain evidence="2 3">LEGE 07299</strain>
    </source>
</reference>
<dbReference type="Gene3D" id="2.60.40.740">
    <property type="match status" value="1"/>
</dbReference>
<evidence type="ECO:0000313" key="2">
    <source>
        <dbReference type="EMBL" id="MBE9103886.1"/>
    </source>
</evidence>
<comment type="caution">
    <text evidence="2">The sequence shown here is derived from an EMBL/GenBank/DDBJ whole genome shotgun (WGS) entry which is preliminary data.</text>
</comment>
<feature type="domain" description="DUF11" evidence="1">
    <location>
        <begin position="231"/>
        <end position="328"/>
    </location>
</feature>
<dbReference type="EMBL" id="JADEXF010000052">
    <property type="protein sequence ID" value="MBE9103886.1"/>
    <property type="molecule type" value="Genomic_DNA"/>
</dbReference>
<dbReference type="RefSeq" id="WP_194041048.1">
    <property type="nucleotide sequence ID" value="NZ_JADEXF010000052.1"/>
</dbReference>
<gene>
    <name evidence="2" type="ORF">IQ229_02680</name>
</gene>
<dbReference type="Proteomes" id="UP000647836">
    <property type="component" value="Unassembled WGS sequence"/>
</dbReference>
<name>A0ABR9TU05_9NOSO</name>
<accession>A0ABR9TU05</accession>
<dbReference type="SUPFAM" id="SSF117074">
    <property type="entry name" value="Hypothetical protein PA1324"/>
    <property type="match status" value="1"/>
</dbReference>
<proteinExistence type="predicted"/>
<keyword evidence="3" id="KW-1185">Reference proteome</keyword>
<dbReference type="Gene3D" id="2.60.40.10">
    <property type="entry name" value="Immunoglobulins"/>
    <property type="match status" value="1"/>
</dbReference>
<sequence>MPAIAQQTKNLVASVPLINQATYTYTDSASNYQYQGSSEQINVSPIPLLDPLGRILGCAGTILPDYTGFSVGVYEPNSSDPTGIELGSLVALTRTELPDIPNNNVPGGKSPNNENSNPYFVTNNPAGVYNFLLDPNKGQTDPGRTYIFVVNPPPNSIYRQRRVKIEILANNGTQGNGVVRYVATSLDGQPISLTGETRLEQTVVLVPNAETVGLDLLAFEFTTNLCQANQLQIIKTGDRATAEPGDTVIYRLSVRNLADAGLNNIFVTDNLPLGFQFLPKSVQGELDGQPVAIASERNGNTVTFRTDITIFPEKVLNIAYAAQITADALRSTGRNTAIVNAQRADNRFSTKDGPATHQLKIRPGIVSDCGTIIGRVFVDKNFDGEQQRGEPGVPNAVIFLEDGNRITTDPNGLFSLANVLPGYHTGVLDLSSVAGYTLARNEKFRERNSQSRLVHLEPGGLVRMNFAVTPTFQEPVKK</sequence>
<dbReference type="Pfam" id="PF01345">
    <property type="entry name" value="DUF11"/>
    <property type="match status" value="1"/>
</dbReference>